<dbReference type="RefSeq" id="WP_091539695.1">
    <property type="nucleotide sequence ID" value="NZ_FONY01000003.1"/>
</dbReference>
<dbReference type="GO" id="GO:0005886">
    <property type="term" value="C:plasma membrane"/>
    <property type="evidence" value="ECO:0007669"/>
    <property type="project" value="UniProtKB-SubCell"/>
</dbReference>
<keyword evidence="5 9" id="KW-1133">Transmembrane helix</keyword>
<keyword evidence="2" id="KW-0813">Transport</keyword>
<dbReference type="PANTHER" id="PTHR33281">
    <property type="entry name" value="UPF0187 PROTEIN YNEE"/>
    <property type="match status" value="1"/>
</dbReference>
<evidence type="ECO:0000256" key="8">
    <source>
        <dbReference type="ARBA" id="ARBA00034708"/>
    </source>
</evidence>
<sequence length="312" mass="35794">MLLRKIFDPRKVVSYMRYELLFSTALAILVWVLFVHLEIQGMALPFSIAATLGGALAIFLGFRNNSSYGRWWEARQLWAGIVNSSRVLARLVVTFTDSHSHQANYQKDRSENFKKSLIYKQIAWVHALRLHLRKQENWQEIKPFLSEREFKELMASQNKPNYLQIMMGRQIYTAMADGTLGGFDSFQMEGQLLALANYQGGCERIKNTPLLRQYHFFTLLFLYAFMILLPFCLIGDFHKLGITSMMIPISVFISFVFGTIAKVGEVNEAPFENLRTDVPMTSICNTIERDLRETLGEIELPSIIAPLDGALM</sequence>
<evidence type="ECO:0000256" key="5">
    <source>
        <dbReference type="ARBA" id="ARBA00022989"/>
    </source>
</evidence>
<evidence type="ECO:0000256" key="1">
    <source>
        <dbReference type="ARBA" id="ARBA00004651"/>
    </source>
</evidence>
<feature type="transmembrane region" description="Helical" evidence="9">
    <location>
        <begin position="214"/>
        <end position="234"/>
    </location>
</feature>
<proteinExistence type="inferred from homology"/>
<reference evidence="11" key="1">
    <citation type="submission" date="2016-10" db="EMBL/GenBank/DDBJ databases">
        <authorList>
            <person name="Varghese N."/>
            <person name="Submissions S."/>
        </authorList>
    </citation>
    <scope>NUCLEOTIDE SEQUENCE [LARGE SCALE GENOMIC DNA]</scope>
    <source>
        <strain>GEY</strain>
        <strain evidence="11">DSM 9560</strain>
    </source>
</reference>
<keyword evidence="11" id="KW-1185">Reference proteome</keyword>
<dbReference type="Pfam" id="PF25539">
    <property type="entry name" value="Bestrophin_2"/>
    <property type="match status" value="1"/>
</dbReference>
<evidence type="ECO:0000256" key="7">
    <source>
        <dbReference type="ARBA" id="ARBA00023136"/>
    </source>
</evidence>
<dbReference type="AlphaFoldDB" id="A0A1I2BPS0"/>
<evidence type="ECO:0000313" key="11">
    <source>
        <dbReference type="Proteomes" id="UP000199513"/>
    </source>
</evidence>
<dbReference type="PANTHER" id="PTHR33281:SF19">
    <property type="entry name" value="VOLTAGE-DEPENDENT ANION CHANNEL-FORMING PROTEIN YNEE"/>
    <property type="match status" value="1"/>
</dbReference>
<name>A0A1I2BPS0_9BACT</name>
<dbReference type="Proteomes" id="UP000199513">
    <property type="component" value="Unassembled WGS sequence"/>
</dbReference>
<dbReference type="GO" id="GO:0005254">
    <property type="term" value="F:chloride channel activity"/>
    <property type="evidence" value="ECO:0007669"/>
    <property type="project" value="InterPro"/>
</dbReference>
<keyword evidence="7 9" id="KW-0472">Membrane</keyword>
<dbReference type="EMBL" id="FONY01000003">
    <property type="protein sequence ID" value="SFE58124.1"/>
    <property type="molecule type" value="Genomic_DNA"/>
</dbReference>
<evidence type="ECO:0000313" key="10">
    <source>
        <dbReference type="EMBL" id="SFE58124.1"/>
    </source>
</evidence>
<feature type="transmembrane region" description="Helical" evidence="9">
    <location>
        <begin position="43"/>
        <end position="62"/>
    </location>
</feature>
<keyword evidence="6" id="KW-0406">Ion transport</keyword>
<keyword evidence="3" id="KW-1003">Cell membrane</keyword>
<comment type="subcellular location">
    <subcellularLocation>
        <location evidence="1">Cell membrane</location>
        <topology evidence="1">Multi-pass membrane protein</topology>
    </subcellularLocation>
</comment>
<organism evidence="10 11">
    <name type="scientific">Thermoflexibacter ruber</name>
    <dbReference type="NCBI Taxonomy" id="1003"/>
    <lineage>
        <taxon>Bacteria</taxon>
        <taxon>Pseudomonadati</taxon>
        <taxon>Bacteroidota</taxon>
        <taxon>Cytophagia</taxon>
        <taxon>Cytophagales</taxon>
        <taxon>Thermoflexibacteraceae</taxon>
        <taxon>Thermoflexibacter</taxon>
    </lineage>
</organism>
<evidence type="ECO:0000256" key="6">
    <source>
        <dbReference type="ARBA" id="ARBA00023065"/>
    </source>
</evidence>
<dbReference type="InterPro" id="IPR044669">
    <property type="entry name" value="YneE/VCCN1/2-like"/>
</dbReference>
<keyword evidence="4 9" id="KW-0812">Transmembrane</keyword>
<evidence type="ECO:0000256" key="4">
    <source>
        <dbReference type="ARBA" id="ARBA00022692"/>
    </source>
</evidence>
<accession>A0A1I2BPS0</accession>
<comment type="similarity">
    <text evidence="8">Belongs to the anion channel-forming bestrophin (TC 1.A.46) family.</text>
</comment>
<evidence type="ECO:0000256" key="2">
    <source>
        <dbReference type="ARBA" id="ARBA00022448"/>
    </source>
</evidence>
<dbReference type="STRING" id="1003.SAMN04488541_1003107"/>
<protein>
    <submittedName>
        <fullName evidence="10">Putative membrane protein</fullName>
    </submittedName>
</protein>
<dbReference type="OrthoDB" id="445589at2"/>
<feature type="transmembrane region" description="Helical" evidence="9">
    <location>
        <begin position="240"/>
        <end position="261"/>
    </location>
</feature>
<gene>
    <name evidence="10" type="ORF">SAMN04488541_1003107</name>
</gene>
<evidence type="ECO:0000256" key="3">
    <source>
        <dbReference type="ARBA" id="ARBA00022475"/>
    </source>
</evidence>
<evidence type="ECO:0000256" key="9">
    <source>
        <dbReference type="SAM" id="Phobius"/>
    </source>
</evidence>
<feature type="transmembrane region" description="Helical" evidence="9">
    <location>
        <begin position="20"/>
        <end position="37"/>
    </location>
</feature>